<evidence type="ECO:0000256" key="10">
    <source>
        <dbReference type="SAM" id="SignalP"/>
    </source>
</evidence>
<accession>A0A1U9XPF4</accession>
<dbReference type="Pfam" id="PF00507">
    <property type="entry name" value="Oxidored_q4"/>
    <property type="match status" value="1"/>
</dbReference>
<comment type="subcellular location">
    <subcellularLocation>
        <location evidence="1">Membrane</location>
    </subcellularLocation>
    <subcellularLocation>
        <location evidence="9">Mitochondrion membrane</location>
        <topology evidence="9">Multi-pass membrane protein</topology>
    </subcellularLocation>
</comment>
<keyword evidence="5 9" id="KW-0812">Transmembrane</keyword>
<keyword evidence="9" id="KW-0520">NAD</keyword>
<comment type="function">
    <text evidence="9">Core subunit of the mitochondrial membrane respiratory chain NADH dehydrogenase (Complex I) which catalyzes electron transfer from NADH through the respiratory chain, using ubiquinone as an electron acceptor. Essential for the catalytic activity of complex I.</text>
</comment>
<evidence type="ECO:0000256" key="5">
    <source>
        <dbReference type="ARBA" id="ARBA00022692"/>
    </source>
</evidence>
<dbReference type="PANTHER" id="PTHR11058:SF9">
    <property type="entry name" value="NADH-UBIQUINONE OXIDOREDUCTASE CHAIN 3"/>
    <property type="match status" value="1"/>
</dbReference>
<keyword evidence="10" id="KW-0732">Signal</keyword>
<geneLocation type="mitochondrion" evidence="11"/>
<comment type="similarity">
    <text evidence="2 9">Belongs to the complex I subunit 3 family.</text>
</comment>
<name>A0A1U9XPF4_9BIVA</name>
<proteinExistence type="inferred from homology"/>
<dbReference type="EMBL" id="KX815958">
    <property type="protein sequence ID" value="AQZ26128.1"/>
    <property type="molecule type" value="Genomic_DNA"/>
</dbReference>
<sequence length="119" mass="13379">MAHSTTLFIACIVTLMLSMAMMCMGSFLSYISKVDAEKSSPYECGFDPMSTSRFPFSVQFFLVAVIFLIFDVEVVMLLPLLESYIFNTNSIVLGSAIIFLSVLLLGLYHEWHEGALEWV</sequence>
<dbReference type="GO" id="GO:0030964">
    <property type="term" value="C:NADH dehydrogenase complex"/>
    <property type="evidence" value="ECO:0007669"/>
    <property type="project" value="TreeGrafter"/>
</dbReference>
<keyword evidence="9" id="KW-0830">Ubiquinone</keyword>
<keyword evidence="9 11" id="KW-0496">Mitochondrion</keyword>
<dbReference type="Gene3D" id="1.20.58.1610">
    <property type="entry name" value="NADH:ubiquinone/plastoquinone oxidoreductase, chain 3"/>
    <property type="match status" value="1"/>
</dbReference>
<dbReference type="EC" id="7.1.1.2" evidence="9"/>
<dbReference type="PANTHER" id="PTHR11058">
    <property type="entry name" value="NADH-UBIQUINONE OXIDOREDUCTASE CHAIN 3"/>
    <property type="match status" value="1"/>
</dbReference>
<evidence type="ECO:0000256" key="3">
    <source>
        <dbReference type="ARBA" id="ARBA00021007"/>
    </source>
</evidence>
<keyword evidence="9" id="KW-0249">Electron transport</keyword>
<organism evidence="11">
    <name type="scientific">Euciroa cf. queenslandica STW-2017</name>
    <dbReference type="NCBI Taxonomy" id="1969321"/>
    <lineage>
        <taxon>Eukaryota</taxon>
        <taxon>Metazoa</taxon>
        <taxon>Spiralia</taxon>
        <taxon>Lophotrochozoa</taxon>
        <taxon>Mollusca</taxon>
        <taxon>Bivalvia</taxon>
        <taxon>Autobranchia</taxon>
        <taxon>Heteroconchia</taxon>
        <taxon>Euheterodonta</taxon>
        <taxon>Anomalodesmata</taxon>
        <taxon>Verticordioidea</taxon>
        <taxon>Euciroidae</taxon>
        <taxon>Euciroa</taxon>
    </lineage>
</organism>
<feature type="transmembrane region" description="Helical" evidence="9">
    <location>
        <begin position="90"/>
        <end position="109"/>
    </location>
</feature>
<dbReference type="AlphaFoldDB" id="A0A1U9XPF4"/>
<dbReference type="RefSeq" id="YP_009353835.1">
    <property type="nucleotide sequence ID" value="NC_034301.1"/>
</dbReference>
<dbReference type="InterPro" id="IPR038430">
    <property type="entry name" value="NDAH_ubi_oxred_su3_sf"/>
</dbReference>
<protein>
    <recommendedName>
        <fullName evidence="3 9">NADH-ubiquinone oxidoreductase chain 3</fullName>
        <ecNumber evidence="9">7.1.1.2</ecNumber>
    </recommendedName>
</protein>
<reference evidence="11" key="1">
    <citation type="journal article" date="2017" name="Mol. Phylogenet. Evol.">
        <title>Curious bivalves: Systematic utility and unusual properties of anomalodesmatan mitochondrial genomes.</title>
        <authorList>
            <person name="Williams S.T."/>
            <person name="Foster P.G."/>
            <person name="Hughes C."/>
            <person name="Harper E.M."/>
            <person name="Taylor J.D."/>
            <person name="Littlewood D.T."/>
            <person name="Dyal P."/>
            <person name="Hopkins K.P."/>
            <person name="Briscoe A.G."/>
        </authorList>
    </citation>
    <scope>NUCLEOTIDE SEQUENCE</scope>
</reference>
<keyword evidence="9" id="KW-0679">Respiratory chain</keyword>
<dbReference type="GO" id="GO:0008137">
    <property type="term" value="F:NADH dehydrogenase (ubiquinone) activity"/>
    <property type="evidence" value="ECO:0007669"/>
    <property type="project" value="UniProtKB-UniRule"/>
</dbReference>
<keyword evidence="6 9" id="KW-1133">Transmembrane helix</keyword>
<keyword evidence="9" id="KW-1278">Translocase</keyword>
<dbReference type="GO" id="GO:0031966">
    <property type="term" value="C:mitochondrial membrane"/>
    <property type="evidence" value="ECO:0007669"/>
    <property type="project" value="UniProtKB-SubCell"/>
</dbReference>
<dbReference type="CTD" id="4537"/>
<dbReference type="InterPro" id="IPR000440">
    <property type="entry name" value="NADH_UbQ/plastoQ_OxRdtase_su3"/>
</dbReference>
<keyword evidence="7 9" id="KW-0472">Membrane</keyword>
<feature type="chain" id="PRO_5012324034" description="NADH-ubiquinone oxidoreductase chain 3" evidence="10">
    <location>
        <begin position="26"/>
        <end position="119"/>
    </location>
</feature>
<evidence type="ECO:0000256" key="1">
    <source>
        <dbReference type="ARBA" id="ARBA00004370"/>
    </source>
</evidence>
<evidence type="ECO:0000256" key="8">
    <source>
        <dbReference type="ARBA" id="ARBA00049551"/>
    </source>
</evidence>
<feature type="transmembrane region" description="Helical" evidence="9">
    <location>
        <begin position="60"/>
        <end position="78"/>
    </location>
</feature>
<keyword evidence="4 9" id="KW-0813">Transport</keyword>
<evidence type="ECO:0000256" key="6">
    <source>
        <dbReference type="ARBA" id="ARBA00022989"/>
    </source>
</evidence>
<evidence type="ECO:0000256" key="2">
    <source>
        <dbReference type="ARBA" id="ARBA00008472"/>
    </source>
</evidence>
<evidence type="ECO:0000256" key="7">
    <source>
        <dbReference type="ARBA" id="ARBA00023136"/>
    </source>
</evidence>
<evidence type="ECO:0000256" key="4">
    <source>
        <dbReference type="ARBA" id="ARBA00022448"/>
    </source>
</evidence>
<feature type="signal peptide" evidence="10">
    <location>
        <begin position="1"/>
        <end position="25"/>
    </location>
</feature>
<dbReference type="GeneID" id="32229684"/>
<evidence type="ECO:0000256" key="9">
    <source>
        <dbReference type="RuleBase" id="RU003640"/>
    </source>
</evidence>
<evidence type="ECO:0000313" key="11">
    <source>
        <dbReference type="EMBL" id="AQZ26128.1"/>
    </source>
</evidence>
<gene>
    <name evidence="11" type="primary">ND3</name>
</gene>
<comment type="catalytic activity">
    <reaction evidence="8 9">
        <text>a ubiquinone + NADH + 5 H(+)(in) = a ubiquinol + NAD(+) + 4 H(+)(out)</text>
        <dbReference type="Rhea" id="RHEA:29091"/>
        <dbReference type="Rhea" id="RHEA-COMP:9565"/>
        <dbReference type="Rhea" id="RHEA-COMP:9566"/>
        <dbReference type="ChEBI" id="CHEBI:15378"/>
        <dbReference type="ChEBI" id="CHEBI:16389"/>
        <dbReference type="ChEBI" id="CHEBI:17976"/>
        <dbReference type="ChEBI" id="CHEBI:57540"/>
        <dbReference type="ChEBI" id="CHEBI:57945"/>
        <dbReference type="EC" id="7.1.1.2"/>
    </reaction>
</comment>